<keyword evidence="2" id="KW-1185">Reference proteome</keyword>
<proteinExistence type="predicted"/>
<accession>R0KBU4</accession>
<evidence type="ECO:0000313" key="1">
    <source>
        <dbReference type="EMBL" id="EOB07332.1"/>
    </source>
</evidence>
<dbReference type="AlphaFoldDB" id="R0KBU4"/>
<evidence type="ECO:0000313" key="2">
    <source>
        <dbReference type="Proteomes" id="UP000296049"/>
    </source>
</evidence>
<name>R0KBU4_ANAPL</name>
<reference evidence="2" key="1">
    <citation type="journal article" date="2013" name="Nat. Genet.">
        <title>The duck genome and transcriptome provide insight into an avian influenza virus reservoir species.</title>
        <authorList>
            <person name="Huang Y."/>
            <person name="Li Y."/>
            <person name="Burt D.W."/>
            <person name="Chen H."/>
            <person name="Zhang Y."/>
            <person name="Qian W."/>
            <person name="Kim H."/>
            <person name="Gan S."/>
            <person name="Zhao Y."/>
            <person name="Li J."/>
            <person name="Yi K."/>
            <person name="Feng H."/>
            <person name="Zhu P."/>
            <person name="Li B."/>
            <person name="Liu Q."/>
            <person name="Fairley S."/>
            <person name="Magor K.E."/>
            <person name="Du Z."/>
            <person name="Hu X."/>
            <person name="Goodman L."/>
            <person name="Tafer H."/>
            <person name="Vignal A."/>
            <person name="Lee T."/>
            <person name="Kim K.W."/>
            <person name="Sheng Z."/>
            <person name="An Y."/>
            <person name="Searle S."/>
            <person name="Herrero J."/>
            <person name="Groenen M.A."/>
            <person name="Crooijmans R.P."/>
            <person name="Faraut T."/>
            <person name="Cai Q."/>
            <person name="Webster R.G."/>
            <person name="Aldridge J.R."/>
            <person name="Warren W.C."/>
            <person name="Bartschat S."/>
            <person name="Kehr S."/>
            <person name="Marz M."/>
            <person name="Stadler P.F."/>
            <person name="Smith J."/>
            <person name="Kraus R.H."/>
            <person name="Zhao Y."/>
            <person name="Ren L."/>
            <person name="Fei J."/>
            <person name="Morisson M."/>
            <person name="Kaiser P."/>
            <person name="Griffin D.K."/>
            <person name="Rao M."/>
            <person name="Pitel F."/>
            <person name="Wang J."/>
            <person name="Li N."/>
        </authorList>
    </citation>
    <scope>NUCLEOTIDE SEQUENCE [LARGE SCALE GENOMIC DNA]</scope>
</reference>
<protein>
    <submittedName>
        <fullName evidence="1">Uncharacterized protein</fullName>
    </submittedName>
</protein>
<sequence>MLWAARVCLSSLEHQPLLCPLGICAIAAVLLQQVCNNTREGEEAKKNEAVARTNLFKHCCCSFSDEQSALLSVDYQNCNDPGSAGKQIRNPYYSHLTHTS</sequence>
<dbReference type="EMBL" id="KB742537">
    <property type="protein sequence ID" value="EOB07332.1"/>
    <property type="molecule type" value="Genomic_DNA"/>
</dbReference>
<organism evidence="1 2">
    <name type="scientific">Anas platyrhynchos</name>
    <name type="common">Mallard</name>
    <name type="synonym">Anas boschas</name>
    <dbReference type="NCBI Taxonomy" id="8839"/>
    <lineage>
        <taxon>Eukaryota</taxon>
        <taxon>Metazoa</taxon>
        <taxon>Chordata</taxon>
        <taxon>Craniata</taxon>
        <taxon>Vertebrata</taxon>
        <taxon>Euteleostomi</taxon>
        <taxon>Archelosauria</taxon>
        <taxon>Archosauria</taxon>
        <taxon>Dinosauria</taxon>
        <taxon>Saurischia</taxon>
        <taxon>Theropoda</taxon>
        <taxon>Coelurosauria</taxon>
        <taxon>Aves</taxon>
        <taxon>Neognathae</taxon>
        <taxon>Galloanserae</taxon>
        <taxon>Anseriformes</taxon>
        <taxon>Anatidae</taxon>
        <taxon>Anatinae</taxon>
        <taxon>Anas</taxon>
    </lineage>
</organism>
<dbReference type="Proteomes" id="UP000296049">
    <property type="component" value="Unassembled WGS sequence"/>
</dbReference>
<gene>
    <name evidence="1" type="ORF">Anapl_09681</name>
</gene>